<reference evidence="2" key="1">
    <citation type="submission" date="2016-10" db="EMBL/GenBank/DDBJ databases">
        <authorList>
            <person name="Varghese N."/>
            <person name="Submissions S."/>
        </authorList>
    </citation>
    <scope>NUCLEOTIDE SEQUENCE [LARGE SCALE GENOMIC DNA]</scope>
    <source>
        <strain evidence="2">DSM 17724</strain>
    </source>
</reference>
<sequence length="52" mass="5917">MFLADLEILLNCSTKVLVRCNDPNDNDVQTDKLDSETDILYGEVLFNLVKNN</sequence>
<dbReference type="STRING" id="356305.SAMN05421841_1309"/>
<evidence type="ECO:0000313" key="2">
    <source>
        <dbReference type="Proteomes" id="UP000199469"/>
    </source>
</evidence>
<name>A0A1I0PMV0_9FLAO</name>
<organism evidence="1 2">
    <name type="scientific">Chryseobacterium wanjuense</name>
    <dbReference type="NCBI Taxonomy" id="356305"/>
    <lineage>
        <taxon>Bacteria</taxon>
        <taxon>Pseudomonadati</taxon>
        <taxon>Bacteroidota</taxon>
        <taxon>Flavobacteriia</taxon>
        <taxon>Flavobacteriales</taxon>
        <taxon>Weeksellaceae</taxon>
        <taxon>Chryseobacterium group</taxon>
        <taxon>Chryseobacterium</taxon>
    </lineage>
</organism>
<protein>
    <submittedName>
        <fullName evidence="1">Uncharacterized protein</fullName>
    </submittedName>
</protein>
<dbReference type="Proteomes" id="UP000199469">
    <property type="component" value="Unassembled WGS sequence"/>
</dbReference>
<evidence type="ECO:0000313" key="1">
    <source>
        <dbReference type="EMBL" id="SEW15679.1"/>
    </source>
</evidence>
<accession>A0A1I0PMV0</accession>
<gene>
    <name evidence="1" type="ORF">SAMN05421841_1309</name>
</gene>
<dbReference type="AlphaFoldDB" id="A0A1I0PMV0"/>
<dbReference type="EMBL" id="FOIU01000001">
    <property type="protein sequence ID" value="SEW15679.1"/>
    <property type="molecule type" value="Genomic_DNA"/>
</dbReference>
<keyword evidence="2" id="KW-1185">Reference proteome</keyword>
<proteinExistence type="predicted"/>